<dbReference type="PANTHER" id="PTHR22891">
    <property type="entry name" value="EUKARYOTIC TRANSLATION INITIATION FACTOR 2C"/>
    <property type="match status" value="1"/>
</dbReference>
<dbReference type="Gene3D" id="2.170.260.10">
    <property type="entry name" value="paz domain"/>
    <property type="match status" value="1"/>
</dbReference>
<dbReference type="Pfam" id="PF02170">
    <property type="entry name" value="PAZ"/>
    <property type="match status" value="1"/>
</dbReference>
<dbReference type="CDD" id="cd02846">
    <property type="entry name" value="PAZ_argonaute_like"/>
    <property type="match status" value="1"/>
</dbReference>
<gene>
    <name evidence="3" type="ORF">ACH5RR_025369</name>
</gene>
<evidence type="ECO:0000256" key="1">
    <source>
        <dbReference type="SAM" id="Phobius"/>
    </source>
</evidence>
<proteinExistence type="predicted"/>
<comment type="caution">
    <text evidence="3">The sequence shown here is derived from an EMBL/GenBank/DDBJ whole genome shotgun (WGS) entry which is preliminary data.</text>
</comment>
<feature type="domain" description="PAZ" evidence="2">
    <location>
        <begin position="1"/>
        <end position="88"/>
    </location>
</feature>
<dbReference type="InterPro" id="IPR003100">
    <property type="entry name" value="PAZ_dom"/>
</dbReference>
<evidence type="ECO:0000259" key="2">
    <source>
        <dbReference type="PROSITE" id="PS50821"/>
    </source>
</evidence>
<evidence type="ECO:0000313" key="4">
    <source>
        <dbReference type="Proteomes" id="UP001630127"/>
    </source>
</evidence>
<dbReference type="Proteomes" id="UP001630127">
    <property type="component" value="Unassembled WGS sequence"/>
</dbReference>
<dbReference type="SUPFAM" id="SSF101690">
    <property type="entry name" value="PAZ domain"/>
    <property type="match status" value="1"/>
</dbReference>
<dbReference type="EMBL" id="JBJUIK010000011">
    <property type="protein sequence ID" value="KAL3512652.1"/>
    <property type="molecule type" value="Genomic_DNA"/>
</dbReference>
<organism evidence="3 4">
    <name type="scientific">Cinchona calisaya</name>
    <dbReference type="NCBI Taxonomy" id="153742"/>
    <lineage>
        <taxon>Eukaryota</taxon>
        <taxon>Viridiplantae</taxon>
        <taxon>Streptophyta</taxon>
        <taxon>Embryophyta</taxon>
        <taxon>Tracheophyta</taxon>
        <taxon>Spermatophyta</taxon>
        <taxon>Magnoliopsida</taxon>
        <taxon>eudicotyledons</taxon>
        <taxon>Gunneridae</taxon>
        <taxon>Pentapetalae</taxon>
        <taxon>asterids</taxon>
        <taxon>lamiids</taxon>
        <taxon>Gentianales</taxon>
        <taxon>Rubiaceae</taxon>
        <taxon>Cinchonoideae</taxon>
        <taxon>Cinchoneae</taxon>
        <taxon>Cinchona</taxon>
    </lineage>
</organism>
<keyword evidence="1" id="KW-0472">Membrane</keyword>
<name>A0ABD2YZF9_9GENT</name>
<accession>A0ABD2YZF9</accession>
<sequence>MPTFSRLNDASLPLNVLLITTNLIRFYYRPHKGSNQDDVIPQIEMTVYDYFKKVLGIALTYSADLPCNGTGKPCSPFYFPIELCSLVSLQRYKKALSIHQRSLMVKKSSIKPEDLFLMLTKEVKHCDYNADPVLSSCGLSVTNWFTQVDGRVLAATMLKVGNKEDVIPRNASWSFRDKVIKHFCVYIFVFLFLITVHISNRRSWSQNELNIGLW</sequence>
<keyword evidence="1" id="KW-0812">Transmembrane</keyword>
<keyword evidence="4" id="KW-1185">Reference proteome</keyword>
<keyword evidence="1" id="KW-1133">Transmembrane helix</keyword>
<dbReference type="InterPro" id="IPR036085">
    <property type="entry name" value="PAZ_dom_sf"/>
</dbReference>
<dbReference type="AlphaFoldDB" id="A0ABD2YZF9"/>
<dbReference type="PROSITE" id="PS50821">
    <property type="entry name" value="PAZ"/>
    <property type="match status" value="1"/>
</dbReference>
<protein>
    <recommendedName>
        <fullName evidence="2">PAZ domain-containing protein</fullName>
    </recommendedName>
</protein>
<feature type="transmembrane region" description="Helical" evidence="1">
    <location>
        <begin position="179"/>
        <end position="199"/>
    </location>
</feature>
<reference evidence="3 4" key="1">
    <citation type="submission" date="2024-11" db="EMBL/GenBank/DDBJ databases">
        <title>A near-complete genome assembly of Cinchona calisaya.</title>
        <authorList>
            <person name="Lian D.C."/>
            <person name="Zhao X.W."/>
            <person name="Wei L."/>
        </authorList>
    </citation>
    <scope>NUCLEOTIDE SEQUENCE [LARGE SCALE GENOMIC DNA]</scope>
    <source>
        <tissue evidence="3">Nenye</tissue>
    </source>
</reference>
<evidence type="ECO:0000313" key="3">
    <source>
        <dbReference type="EMBL" id="KAL3512652.1"/>
    </source>
</evidence>